<keyword evidence="3 6" id="KW-0808">Transferase</keyword>
<feature type="domain" description="Malonyl-CoA:ACP transacylase (MAT)" evidence="7">
    <location>
        <begin position="8"/>
        <end position="314"/>
    </location>
</feature>
<reference evidence="9" key="1">
    <citation type="journal article" date="2019" name="Int. J. Syst. Evol. Microbiol.">
        <title>The Global Catalogue of Microorganisms (GCM) 10K type strain sequencing project: providing services to taxonomists for standard genome sequencing and annotation.</title>
        <authorList>
            <consortium name="The Broad Institute Genomics Platform"/>
            <consortium name="The Broad Institute Genome Sequencing Center for Infectious Disease"/>
            <person name="Wu L."/>
            <person name="Ma J."/>
        </authorList>
    </citation>
    <scope>NUCLEOTIDE SEQUENCE [LARGE SCALE GENOMIC DNA]</scope>
    <source>
        <strain evidence="9">NBRC 100033</strain>
    </source>
</reference>
<dbReference type="InterPro" id="IPR016036">
    <property type="entry name" value="Malonyl_transacylase_ACP-bd"/>
</dbReference>
<dbReference type="PANTHER" id="PTHR42681:SF1">
    <property type="entry name" value="MALONYL-COA-ACYL CARRIER PROTEIN TRANSACYLASE, MITOCHONDRIAL"/>
    <property type="match status" value="1"/>
</dbReference>
<comment type="similarity">
    <text evidence="6">Belongs to the fabD family.</text>
</comment>
<dbReference type="Proteomes" id="UP001156682">
    <property type="component" value="Unassembled WGS sequence"/>
</dbReference>
<dbReference type="RefSeq" id="WP_027851510.1">
    <property type="nucleotide sequence ID" value="NZ_BSOR01000029.1"/>
</dbReference>
<evidence type="ECO:0000259" key="7">
    <source>
        <dbReference type="SMART" id="SM00827"/>
    </source>
</evidence>
<dbReference type="Gene3D" id="3.40.366.10">
    <property type="entry name" value="Malonyl-Coenzyme A Acyl Carrier Protein, domain 2"/>
    <property type="match status" value="1"/>
</dbReference>
<evidence type="ECO:0000256" key="2">
    <source>
        <dbReference type="ARBA" id="ARBA00018953"/>
    </source>
</evidence>
<sequence length="314" mass="33553">MASTLAFIFPGQGSQQLGMLSELAERYAVVRSTFEEASTALGYDLWHLVQEGPAEDLNRTDITQPAILAASVAVWRVWKELEGAPPAWLAGHSLGEYSALVCSGAMSFADGVRLVRTRGEFMQQAVPSGQGAMAAILGLDAEKIEEACASAAQGEIVSAVNYNAPGQIVIAGNVAAVERAILACQQAGARKAMPLPVSVPSHCELMRPAAEKLADELNLIQLSKPRVPVVQNVHATPETDVTAIRANLVEQLYRPVRWIESIEFMAEQGVDTYVECGPGKVLVGLNKRIVKTARSLAVNDPNSVQAALDLLRAE</sequence>
<evidence type="ECO:0000256" key="5">
    <source>
        <dbReference type="ARBA" id="ARBA00048462"/>
    </source>
</evidence>
<dbReference type="Pfam" id="PF00698">
    <property type="entry name" value="Acyl_transf_1"/>
    <property type="match status" value="1"/>
</dbReference>
<dbReference type="InterPro" id="IPR016035">
    <property type="entry name" value="Acyl_Trfase/lysoPLipase"/>
</dbReference>
<dbReference type="SMART" id="SM00827">
    <property type="entry name" value="PKS_AT"/>
    <property type="match status" value="1"/>
</dbReference>
<comment type="caution">
    <text evidence="8">The sequence shown here is derived from an EMBL/GenBank/DDBJ whole genome shotgun (WGS) entry which is preliminary data.</text>
</comment>
<gene>
    <name evidence="8" type="ORF">GCM10007878_17250</name>
</gene>
<dbReference type="InterPro" id="IPR024925">
    <property type="entry name" value="Malonyl_CoA-ACP_transAc"/>
</dbReference>
<dbReference type="SUPFAM" id="SSF52151">
    <property type="entry name" value="FabD/lysophospholipase-like"/>
    <property type="match status" value="1"/>
</dbReference>
<dbReference type="SUPFAM" id="SSF55048">
    <property type="entry name" value="Probable ACP-binding domain of malonyl-CoA ACP transacylase"/>
    <property type="match status" value="1"/>
</dbReference>
<protein>
    <recommendedName>
        <fullName evidence="2 6">Malonyl CoA-acyl carrier protein transacylase</fullName>
        <ecNumber evidence="1 6">2.3.1.39</ecNumber>
    </recommendedName>
</protein>
<dbReference type="Gene3D" id="3.30.70.250">
    <property type="entry name" value="Malonyl-CoA ACP transacylase, ACP-binding"/>
    <property type="match status" value="1"/>
</dbReference>
<dbReference type="InterPro" id="IPR014043">
    <property type="entry name" value="Acyl_transferase_dom"/>
</dbReference>
<comment type="catalytic activity">
    <reaction evidence="5 6">
        <text>holo-[ACP] + malonyl-CoA = malonyl-[ACP] + CoA</text>
        <dbReference type="Rhea" id="RHEA:41792"/>
        <dbReference type="Rhea" id="RHEA-COMP:9623"/>
        <dbReference type="Rhea" id="RHEA-COMP:9685"/>
        <dbReference type="ChEBI" id="CHEBI:57287"/>
        <dbReference type="ChEBI" id="CHEBI:57384"/>
        <dbReference type="ChEBI" id="CHEBI:64479"/>
        <dbReference type="ChEBI" id="CHEBI:78449"/>
        <dbReference type="EC" id="2.3.1.39"/>
    </reaction>
</comment>
<evidence type="ECO:0000256" key="4">
    <source>
        <dbReference type="ARBA" id="ARBA00023315"/>
    </source>
</evidence>
<dbReference type="EMBL" id="BSOR01000029">
    <property type="protein sequence ID" value="GLR64287.1"/>
    <property type="molecule type" value="Genomic_DNA"/>
</dbReference>
<dbReference type="InterPro" id="IPR050858">
    <property type="entry name" value="Mal-CoA-ACP_Trans/PKS_FabD"/>
</dbReference>
<dbReference type="EC" id="2.3.1.39" evidence="1 6"/>
<dbReference type="NCBIfam" id="TIGR00128">
    <property type="entry name" value="fabD"/>
    <property type="match status" value="1"/>
</dbReference>
<accession>A0ABQ5ZZ48</accession>
<name>A0ABQ5ZZ48_9GAMM</name>
<evidence type="ECO:0000313" key="8">
    <source>
        <dbReference type="EMBL" id="GLR64287.1"/>
    </source>
</evidence>
<evidence type="ECO:0000256" key="6">
    <source>
        <dbReference type="PIRNR" id="PIRNR000446"/>
    </source>
</evidence>
<organism evidence="8 9">
    <name type="scientific">Marinospirillum insulare</name>
    <dbReference type="NCBI Taxonomy" id="217169"/>
    <lineage>
        <taxon>Bacteria</taxon>
        <taxon>Pseudomonadati</taxon>
        <taxon>Pseudomonadota</taxon>
        <taxon>Gammaproteobacteria</taxon>
        <taxon>Oceanospirillales</taxon>
        <taxon>Oceanospirillaceae</taxon>
        <taxon>Marinospirillum</taxon>
    </lineage>
</organism>
<dbReference type="InterPro" id="IPR004410">
    <property type="entry name" value="Malonyl_CoA-ACP_transAc_FabD"/>
</dbReference>
<dbReference type="InterPro" id="IPR001227">
    <property type="entry name" value="Ac_transferase_dom_sf"/>
</dbReference>
<dbReference type="PIRSF" id="PIRSF000446">
    <property type="entry name" value="Mct"/>
    <property type="match status" value="1"/>
</dbReference>
<dbReference type="PANTHER" id="PTHR42681">
    <property type="entry name" value="MALONYL-COA-ACYL CARRIER PROTEIN TRANSACYLASE, MITOCHONDRIAL"/>
    <property type="match status" value="1"/>
</dbReference>
<keyword evidence="4 6" id="KW-0012">Acyltransferase</keyword>
<evidence type="ECO:0000256" key="3">
    <source>
        <dbReference type="ARBA" id="ARBA00022679"/>
    </source>
</evidence>
<proteinExistence type="inferred from homology"/>
<evidence type="ECO:0000313" key="9">
    <source>
        <dbReference type="Proteomes" id="UP001156682"/>
    </source>
</evidence>
<evidence type="ECO:0000256" key="1">
    <source>
        <dbReference type="ARBA" id="ARBA00013258"/>
    </source>
</evidence>
<keyword evidence="9" id="KW-1185">Reference proteome</keyword>